<dbReference type="GO" id="GO:0003677">
    <property type="term" value="F:DNA binding"/>
    <property type="evidence" value="ECO:0007669"/>
    <property type="project" value="UniProtKB-UniRule"/>
</dbReference>
<dbReference type="RefSeq" id="WP_007110260.1">
    <property type="nucleotide sequence ID" value="NZ_AOIK01000035.1"/>
</dbReference>
<dbReference type="Pfam" id="PF04983">
    <property type="entry name" value="RNA_pol_Rpb1_3"/>
    <property type="match status" value="1"/>
</dbReference>
<dbReference type="InterPro" id="IPR007080">
    <property type="entry name" value="RNA_pol_Rpb1_1"/>
</dbReference>
<evidence type="ECO:0000256" key="1">
    <source>
        <dbReference type="ARBA" id="ARBA00006460"/>
    </source>
</evidence>
<keyword evidence="10 13" id="KW-0804">Transcription</keyword>
<dbReference type="Gene3D" id="6.10.250.2940">
    <property type="match status" value="1"/>
</dbReference>
<evidence type="ECO:0000259" key="16">
    <source>
        <dbReference type="SMART" id="SM00663"/>
    </source>
</evidence>
<evidence type="ECO:0000313" key="17">
    <source>
        <dbReference type="EMBL" id="ELY84697.1"/>
    </source>
</evidence>
<dbReference type="InterPro" id="IPR006592">
    <property type="entry name" value="RNA_pol_N"/>
</dbReference>
<dbReference type="InterPro" id="IPR042102">
    <property type="entry name" value="RNA_pol_Rpb1_3_sf"/>
</dbReference>
<keyword evidence="4 13" id="KW-0808">Transferase</keyword>
<evidence type="ECO:0000256" key="11">
    <source>
        <dbReference type="ARBA" id="ARBA00048552"/>
    </source>
</evidence>
<dbReference type="eggNOG" id="arCOG04257">
    <property type="taxonomic scope" value="Archaea"/>
</dbReference>
<proteinExistence type="inferred from homology"/>
<dbReference type="GO" id="GO:0005737">
    <property type="term" value="C:cytoplasm"/>
    <property type="evidence" value="ECO:0007669"/>
    <property type="project" value="UniProtKB-SubCell"/>
</dbReference>
<feature type="domain" description="RNA polymerase N-terminal" evidence="16">
    <location>
        <begin position="276"/>
        <end position="580"/>
    </location>
</feature>
<dbReference type="Gene3D" id="6.20.50.80">
    <property type="match status" value="1"/>
</dbReference>
<sequence length="975" mass="109856">MQDTTPKDIGSLSFGLMEPEEYREMSATKIITADTYDDDGFPIDMGLMDPRLGVIDPGLECKTCGKHSGSCNGHFGHIELAAPVIHVGFTKLIRRLLRGTCRECSKLLLTEDERDEFRDQLDESRKLSRDLNDVTKAAIRQARKKDRCPFCGEIQYDIDHEKPTTYYEVQQVLTSEYSQRIAGAMQGDEEEGVERTTPDELAEQTEIELTRVNEILSGSFRPRESQRKAIEKALDIDLTEEDTNKLMPSDIRDWFENIPDEDIEVLGINPDRSRPEWMILTVLPVPPVTARPSITLDNGQRSEDDLTHKLVDIIRINQRFMENREAGAPQLIIEDLWELLQYHVTTFMDNEISGTPPARHRSGRPLKTLSQRLKGKEGRFRGSLSGKRVNFSARTVISPDPTLSLNEVGVPDRVAKEMTQTMNVTERNVEDARRFVSNGPEGHPGANYVRRPDGRRLKVTEKNCEQLAEKVEAGWEVNRHLIDGDIVIFNRQPSLHRMSIMAHEVVVMPYKTFRLNTVVCPPYNADFDGDEMNMHALQNEEARAEARVLMRVQEQMLSPRFGENIIGAIQDHISGMYLLTHDNPRFNETQALDLLRATRIDELPEPSGIDDEGTPFWTGYDVFSELLPDDLDLEFTGTIGDEVVIEDGQLLQGTIAEDEVGEFGGEIVDTITKVYGNTRARIFVNEVSTLAMRAIMHFGFSIGIDDETIPEEAQSRIDETIVDANDRVEELIEAYERGELESLPGRTIDETLEMKIMQTLSRARDNAGNIADEHFQDDNPAVVMANSGARGSMLNLTQMAGAVGQQAVRGERINRGYEDRTLSHYEPNDLSAEAHGFVENSYTSGLTPREFFFHAMGGREGLVDTAVRTSKSGYLQRRLINALSELETQYDGTVRDTSDTIVQFEFGEDGTSPVKVSSDEDNDIDVEHIADRVLDSEFESAEERQEFLGSKPRPTNLSEHADDRLAEGTEVTSDD</sequence>
<comment type="cofactor">
    <cofactor evidence="13">
        <name>Mg(2+)</name>
        <dbReference type="ChEBI" id="CHEBI:18420"/>
    </cofactor>
</comment>
<feature type="binding site" evidence="13">
    <location>
        <position position="61"/>
    </location>
    <ligand>
        <name>Zn(2+)</name>
        <dbReference type="ChEBI" id="CHEBI:29105"/>
        <label>1</label>
    </ligand>
</feature>
<evidence type="ECO:0000256" key="15">
    <source>
        <dbReference type="SAM" id="MobiDB-lite"/>
    </source>
</evidence>
<keyword evidence="2 13" id="KW-0240">DNA-directed RNA polymerase</keyword>
<accession>L9ZGF0</accession>
<comment type="similarity">
    <text evidence="1 13 14">Belongs to the RNA polymerase beta' chain family.</text>
</comment>
<comment type="subunit">
    <text evidence="13">Part of the RNA polymerase complex.</text>
</comment>
<evidence type="ECO:0000313" key="18">
    <source>
        <dbReference type="Proteomes" id="UP000011511"/>
    </source>
</evidence>
<dbReference type="Gene3D" id="2.40.40.20">
    <property type="match status" value="1"/>
</dbReference>
<dbReference type="PATRIC" id="fig|1227494.3.peg.3040"/>
<dbReference type="NCBIfam" id="TIGR02390">
    <property type="entry name" value="RNA_pol_rpoA1"/>
    <property type="match status" value="1"/>
</dbReference>
<dbReference type="CDD" id="cd02582">
    <property type="entry name" value="RNAP_archeal_A"/>
    <property type="match status" value="1"/>
</dbReference>
<dbReference type="EC" id="2.7.7.6" evidence="13"/>
<feature type="binding site" evidence="13">
    <location>
        <position position="528"/>
    </location>
    <ligand>
        <name>Mg(2+)</name>
        <dbReference type="ChEBI" id="CHEBI:18420"/>
    </ligand>
</feature>
<dbReference type="PANTHER" id="PTHR19376">
    <property type="entry name" value="DNA-DIRECTED RNA POLYMERASE"/>
    <property type="match status" value="1"/>
</dbReference>
<dbReference type="Pfam" id="PF04997">
    <property type="entry name" value="RNA_pol_Rpb1_1"/>
    <property type="match status" value="1"/>
</dbReference>
<dbReference type="AlphaFoldDB" id="L9ZGF0"/>
<dbReference type="InterPro" id="IPR038120">
    <property type="entry name" value="Rpb1_funnel_sf"/>
</dbReference>
<feature type="binding site" evidence="13">
    <location>
        <position position="104"/>
    </location>
    <ligand>
        <name>Zn(2+)</name>
        <dbReference type="ChEBI" id="CHEBI:29105"/>
        <label>2</label>
    </ligand>
</feature>
<evidence type="ECO:0000256" key="7">
    <source>
        <dbReference type="ARBA" id="ARBA00022833"/>
    </source>
</evidence>
<evidence type="ECO:0000256" key="2">
    <source>
        <dbReference type="ARBA" id="ARBA00022478"/>
    </source>
</evidence>
<feature type="compositionally biased region" description="Basic and acidic residues" evidence="15">
    <location>
        <begin position="934"/>
        <end position="946"/>
    </location>
</feature>
<evidence type="ECO:0000256" key="3">
    <source>
        <dbReference type="ARBA" id="ARBA00022490"/>
    </source>
</evidence>
<name>L9ZGF0_NATA2</name>
<comment type="subcellular location">
    <subcellularLocation>
        <location evidence="13">Cytoplasm</location>
    </subcellularLocation>
</comment>
<dbReference type="SUPFAM" id="SSF64484">
    <property type="entry name" value="beta and beta-prime subunits of DNA dependent RNA-polymerase"/>
    <property type="match status" value="1"/>
</dbReference>
<keyword evidence="5 13" id="KW-0548">Nucleotidyltransferase</keyword>
<dbReference type="Gene3D" id="1.10.274.100">
    <property type="entry name" value="RNA polymerase Rpb1, domain 3"/>
    <property type="match status" value="1"/>
</dbReference>
<dbReference type="InterPro" id="IPR045867">
    <property type="entry name" value="DNA-dir_RpoC_beta_prime"/>
</dbReference>
<reference evidence="17 18" key="1">
    <citation type="journal article" date="2014" name="PLoS Genet.">
        <title>Phylogenetically driven sequencing of extremely halophilic archaea reveals strategies for static and dynamic osmo-response.</title>
        <authorList>
            <person name="Becker E.A."/>
            <person name="Seitzer P.M."/>
            <person name="Tritt A."/>
            <person name="Larsen D."/>
            <person name="Krusor M."/>
            <person name="Yao A.I."/>
            <person name="Wu D."/>
            <person name="Madern D."/>
            <person name="Eisen J.A."/>
            <person name="Darling A.E."/>
            <person name="Facciotti M.T."/>
        </authorList>
    </citation>
    <scope>NUCLEOTIDE SEQUENCE [LARGE SCALE GENOMIC DNA]</scope>
    <source>
        <strain evidence="17 18">JCM 12890</strain>
    </source>
</reference>
<comment type="cofactor">
    <cofactor evidence="13">
        <name>Zn(2+)</name>
        <dbReference type="ChEBI" id="CHEBI:29105"/>
    </cofactor>
    <text evidence="13">Binds at least 2 Zn(2+) per subunit.</text>
</comment>
<dbReference type="EMBL" id="AOIK01000035">
    <property type="protein sequence ID" value="ELY84697.1"/>
    <property type="molecule type" value="Genomic_DNA"/>
</dbReference>
<evidence type="ECO:0000256" key="13">
    <source>
        <dbReference type="HAMAP-Rule" id="MF_00863"/>
    </source>
</evidence>
<dbReference type="Pfam" id="PF00623">
    <property type="entry name" value="RNA_pol_Rpb1_2"/>
    <property type="match status" value="1"/>
</dbReference>
<feature type="binding site" evidence="13">
    <location>
        <position position="526"/>
    </location>
    <ligand>
        <name>Mg(2+)</name>
        <dbReference type="ChEBI" id="CHEBI:18420"/>
    </ligand>
</feature>
<feature type="binding site" evidence="13">
    <location>
        <position position="101"/>
    </location>
    <ligand>
        <name>Zn(2+)</name>
        <dbReference type="ChEBI" id="CHEBI:29105"/>
        <label>2</label>
    </ligand>
</feature>
<dbReference type="HAMAP" id="MF_00863">
    <property type="entry name" value="RNApol_arch_Rpo1N"/>
    <property type="match status" value="1"/>
</dbReference>
<keyword evidence="18" id="KW-1185">Reference proteome</keyword>
<evidence type="ECO:0000256" key="12">
    <source>
        <dbReference type="ARBA" id="ARBA00053389"/>
    </source>
</evidence>
<organism evidence="17 18">
    <name type="scientific">Natrinema altunense (strain JCM 12890 / CGMCC 1.3731 / AJ2)</name>
    <dbReference type="NCBI Taxonomy" id="1227494"/>
    <lineage>
        <taxon>Archaea</taxon>
        <taxon>Methanobacteriati</taxon>
        <taxon>Methanobacteriota</taxon>
        <taxon>Stenosarchaea group</taxon>
        <taxon>Halobacteria</taxon>
        <taxon>Halobacteriales</taxon>
        <taxon>Natrialbaceae</taxon>
        <taxon>Natrinema</taxon>
    </lineage>
</organism>
<dbReference type="InterPro" id="IPR007083">
    <property type="entry name" value="RNA_pol_Rpb1_4"/>
</dbReference>
<comment type="function">
    <text evidence="14">DNA-dependent RNA polymerase catalyzes the transcription of DNA into RNA using the four ribonucleoside triphosphates as substrates.</text>
</comment>
<dbReference type="GO" id="GO:0006351">
    <property type="term" value="P:DNA-templated transcription"/>
    <property type="evidence" value="ECO:0007669"/>
    <property type="project" value="UniProtKB-UniRule"/>
</dbReference>
<gene>
    <name evidence="13" type="primary">rpo1N</name>
    <name evidence="13" type="synonym">rpoA1</name>
    <name evidence="17" type="ORF">C485_15105</name>
</gene>
<evidence type="ECO:0000256" key="14">
    <source>
        <dbReference type="RuleBase" id="RU004279"/>
    </source>
</evidence>
<dbReference type="InterPro" id="IPR012758">
    <property type="entry name" value="RPO1N"/>
</dbReference>
<comment type="catalytic activity">
    <reaction evidence="11 13 14">
        <text>RNA(n) + a ribonucleoside 5'-triphosphate = RNA(n+1) + diphosphate</text>
        <dbReference type="Rhea" id="RHEA:21248"/>
        <dbReference type="Rhea" id="RHEA-COMP:14527"/>
        <dbReference type="Rhea" id="RHEA-COMP:17342"/>
        <dbReference type="ChEBI" id="CHEBI:33019"/>
        <dbReference type="ChEBI" id="CHEBI:61557"/>
        <dbReference type="ChEBI" id="CHEBI:140395"/>
        <dbReference type="EC" id="2.7.7.6"/>
    </reaction>
</comment>
<feature type="binding site" evidence="13">
    <location>
        <position position="530"/>
    </location>
    <ligand>
        <name>Mg(2+)</name>
        <dbReference type="ChEBI" id="CHEBI:18420"/>
    </ligand>
</feature>
<dbReference type="GO" id="GO:0008270">
    <property type="term" value="F:zinc ion binding"/>
    <property type="evidence" value="ECO:0007669"/>
    <property type="project" value="UniProtKB-UniRule"/>
</dbReference>
<evidence type="ECO:0000256" key="10">
    <source>
        <dbReference type="ARBA" id="ARBA00023163"/>
    </source>
</evidence>
<dbReference type="InterPro" id="IPR007081">
    <property type="entry name" value="RNA_pol_Rpb1_5"/>
</dbReference>
<comment type="caution">
    <text evidence="17">The sequence shown here is derived from an EMBL/GenBank/DDBJ whole genome shotgun (WGS) entry which is preliminary data.</text>
</comment>
<dbReference type="Pfam" id="PF05000">
    <property type="entry name" value="RNA_pol_Rpb1_4"/>
    <property type="match status" value="1"/>
</dbReference>
<dbReference type="GO" id="GO:0003899">
    <property type="term" value="F:DNA-directed RNA polymerase activity"/>
    <property type="evidence" value="ECO:0007669"/>
    <property type="project" value="UniProtKB-UniRule"/>
</dbReference>
<dbReference type="NCBIfam" id="NF006336">
    <property type="entry name" value="PRK08566.1"/>
    <property type="match status" value="1"/>
</dbReference>
<dbReference type="Gene3D" id="4.10.860.120">
    <property type="entry name" value="RNA polymerase II, clamp domain"/>
    <property type="match status" value="2"/>
</dbReference>
<evidence type="ECO:0000256" key="8">
    <source>
        <dbReference type="ARBA" id="ARBA00022842"/>
    </source>
</evidence>
<evidence type="ECO:0000256" key="5">
    <source>
        <dbReference type="ARBA" id="ARBA00022695"/>
    </source>
</evidence>
<feature type="region of interest" description="Disordered" evidence="15">
    <location>
        <begin position="934"/>
        <end position="975"/>
    </location>
</feature>
<feature type="binding site" evidence="13">
    <location>
        <position position="74"/>
    </location>
    <ligand>
        <name>Zn(2+)</name>
        <dbReference type="ChEBI" id="CHEBI:29105"/>
        <label>1</label>
    </ligand>
</feature>
<dbReference type="PANTHER" id="PTHR19376:SF32">
    <property type="entry name" value="DNA-DIRECTED RNA POLYMERASE III SUBUNIT RPC1"/>
    <property type="match status" value="1"/>
</dbReference>
<dbReference type="SMART" id="SM00663">
    <property type="entry name" value="RPOLA_N"/>
    <property type="match status" value="1"/>
</dbReference>
<dbReference type="InterPro" id="IPR007066">
    <property type="entry name" value="RNA_pol_Rpb1_3"/>
</dbReference>
<dbReference type="Proteomes" id="UP000011511">
    <property type="component" value="Unassembled WGS sequence"/>
</dbReference>
<dbReference type="Gene3D" id="3.30.1490.180">
    <property type="entry name" value="RNA polymerase ii"/>
    <property type="match status" value="1"/>
</dbReference>
<feature type="binding site" evidence="13">
    <location>
        <position position="71"/>
    </location>
    <ligand>
        <name>Zn(2+)</name>
        <dbReference type="ChEBI" id="CHEBI:29105"/>
        <label>1</label>
    </ligand>
</feature>
<keyword evidence="7 13" id="KW-0862">Zinc</keyword>
<dbReference type="Pfam" id="PF04998">
    <property type="entry name" value="RNA_pol_Rpb1_5"/>
    <property type="match status" value="1"/>
</dbReference>
<dbReference type="GO" id="GO:0000428">
    <property type="term" value="C:DNA-directed RNA polymerase complex"/>
    <property type="evidence" value="ECO:0007669"/>
    <property type="project" value="UniProtKB-KW"/>
</dbReference>
<feature type="binding site" evidence="13">
    <location>
        <position position="148"/>
    </location>
    <ligand>
        <name>Zn(2+)</name>
        <dbReference type="ChEBI" id="CHEBI:29105"/>
        <label>2</label>
    </ligand>
</feature>
<dbReference type="FunFam" id="2.40.40.20:FF:000019">
    <property type="entry name" value="DNA-directed RNA polymerase II subunit RPB1"/>
    <property type="match status" value="1"/>
</dbReference>
<keyword evidence="9 13" id="KW-0238">DNA-binding</keyword>
<comment type="function">
    <text evidence="12 13">DNA-dependent RNA polymerase (RNAP) catalyzes the transcription of DNA into RNA using the four ribonucleoside triphosphates as substrates. Forms the clamp head domain.</text>
</comment>
<dbReference type="GO" id="GO:0000287">
    <property type="term" value="F:magnesium ion binding"/>
    <property type="evidence" value="ECO:0007669"/>
    <property type="project" value="UniProtKB-UniRule"/>
</dbReference>
<feature type="binding site" evidence="13">
    <location>
        <position position="151"/>
    </location>
    <ligand>
        <name>Zn(2+)</name>
        <dbReference type="ChEBI" id="CHEBI:29105"/>
        <label>2</label>
    </ligand>
</feature>
<dbReference type="InterPro" id="IPR044893">
    <property type="entry name" value="RNA_pol_Rpb1_clamp_domain"/>
</dbReference>
<dbReference type="InterPro" id="IPR000722">
    <property type="entry name" value="RNA_pol_asu"/>
</dbReference>
<keyword evidence="6 13" id="KW-0479">Metal-binding</keyword>
<evidence type="ECO:0000256" key="4">
    <source>
        <dbReference type="ARBA" id="ARBA00022679"/>
    </source>
</evidence>
<evidence type="ECO:0000256" key="6">
    <source>
        <dbReference type="ARBA" id="ARBA00022723"/>
    </source>
</evidence>
<evidence type="ECO:0000256" key="9">
    <source>
        <dbReference type="ARBA" id="ARBA00023125"/>
    </source>
</evidence>
<feature type="binding site" evidence="13">
    <location>
        <position position="64"/>
    </location>
    <ligand>
        <name>Zn(2+)</name>
        <dbReference type="ChEBI" id="CHEBI:29105"/>
        <label>1</label>
    </ligand>
</feature>
<protein>
    <recommendedName>
        <fullName evidence="13">DNA-directed RNA polymerase subunit Rpo1N</fullName>
        <ecNumber evidence="13">2.7.7.6</ecNumber>
    </recommendedName>
    <alternativeName>
        <fullName evidence="13">DNA-directed RNA polymerase subunit A'</fullName>
    </alternativeName>
</protein>
<dbReference type="Gene3D" id="1.10.132.30">
    <property type="match status" value="1"/>
</dbReference>
<keyword evidence="8 13" id="KW-0460">Magnesium</keyword>
<keyword evidence="3 13" id="KW-0963">Cytoplasm</keyword>